<accession>A0A5S9R8X2</accession>
<sequence>MAEVIVRQLIDDIDGSEIGDGDGERVEFSFRGADYQIDLSATNIAKFEKALKPYVEAAERVRGGGRSRRVKTNGNGKSSPEQLAAIREWARKNGHEVADRGRIKAEIVEAFDAAH</sequence>
<dbReference type="RefSeq" id="WP_159234442.1">
    <property type="nucleotide sequence ID" value="NZ_CACSIP010000045.1"/>
</dbReference>
<evidence type="ECO:0000256" key="2">
    <source>
        <dbReference type="SAM" id="MobiDB-lite"/>
    </source>
</evidence>
<dbReference type="EMBL" id="CACSIP010000045">
    <property type="protein sequence ID" value="CAA0132341.1"/>
    <property type="molecule type" value="Genomic_DNA"/>
</dbReference>
<evidence type="ECO:0000259" key="3">
    <source>
        <dbReference type="Pfam" id="PF11774"/>
    </source>
</evidence>
<feature type="compositionally biased region" description="Polar residues" evidence="2">
    <location>
        <begin position="72"/>
        <end position="81"/>
    </location>
</feature>
<feature type="domain" description="Lsr2 dimerization" evidence="3">
    <location>
        <begin position="1"/>
        <end position="61"/>
    </location>
</feature>
<dbReference type="Proteomes" id="UP000430146">
    <property type="component" value="Unassembled WGS sequence"/>
</dbReference>
<organism evidence="5 6">
    <name type="scientific">Mycolicibacterium vanbaalenii</name>
    <name type="common">Mycobacterium vanbaalenii</name>
    <dbReference type="NCBI Taxonomy" id="110539"/>
    <lineage>
        <taxon>Bacteria</taxon>
        <taxon>Bacillati</taxon>
        <taxon>Actinomycetota</taxon>
        <taxon>Actinomycetes</taxon>
        <taxon>Mycobacteriales</taxon>
        <taxon>Mycobacteriaceae</taxon>
        <taxon>Mycolicibacterium</taxon>
    </lineage>
</organism>
<evidence type="ECO:0000259" key="4">
    <source>
        <dbReference type="Pfam" id="PF23359"/>
    </source>
</evidence>
<evidence type="ECO:0000313" key="6">
    <source>
        <dbReference type="Proteomes" id="UP000430146"/>
    </source>
</evidence>
<dbReference type="GO" id="GO:0016746">
    <property type="term" value="F:acyltransferase activity"/>
    <property type="evidence" value="ECO:0007669"/>
    <property type="project" value="InterPro"/>
</dbReference>
<feature type="region of interest" description="Disordered" evidence="2">
    <location>
        <begin position="61"/>
        <end position="82"/>
    </location>
</feature>
<dbReference type="Gene3D" id="3.30.60.230">
    <property type="entry name" value="Lsr2, dimerization domain"/>
    <property type="match status" value="1"/>
</dbReference>
<dbReference type="Pfam" id="PF23359">
    <property type="entry name" value="Lsr2_DNA-bd"/>
    <property type="match status" value="1"/>
</dbReference>
<gene>
    <name evidence="5" type="primary">lsr2_2</name>
    <name evidence="5" type="ORF">AELLOGFF_01732</name>
</gene>
<dbReference type="Pfam" id="PF11774">
    <property type="entry name" value="Lsr2"/>
    <property type="match status" value="1"/>
</dbReference>
<keyword evidence="6" id="KW-1185">Reference proteome</keyword>
<evidence type="ECO:0000256" key="1">
    <source>
        <dbReference type="ARBA" id="ARBA00023125"/>
    </source>
</evidence>
<dbReference type="Gene3D" id="4.10.320.10">
    <property type="entry name" value="E3-binding domain"/>
    <property type="match status" value="1"/>
</dbReference>
<dbReference type="AlphaFoldDB" id="A0A5S9R8X2"/>
<dbReference type="OrthoDB" id="4113332at2"/>
<dbReference type="InterPro" id="IPR055370">
    <property type="entry name" value="Lsr2_DNA-bd"/>
</dbReference>
<dbReference type="InterPro" id="IPR042261">
    <property type="entry name" value="Lsr2-like_dimerization"/>
</dbReference>
<reference evidence="5 6" key="1">
    <citation type="submission" date="2019-11" db="EMBL/GenBank/DDBJ databases">
        <authorList>
            <person name="Holert J."/>
        </authorList>
    </citation>
    <scope>NUCLEOTIDE SEQUENCE [LARGE SCALE GENOMIC DNA]</scope>
    <source>
        <strain evidence="5">BC8_1</strain>
    </source>
</reference>
<name>A0A5S9R8X2_MYCVN</name>
<dbReference type="GO" id="GO:0003677">
    <property type="term" value="F:DNA binding"/>
    <property type="evidence" value="ECO:0007669"/>
    <property type="project" value="UniProtKB-KW"/>
</dbReference>
<evidence type="ECO:0000313" key="5">
    <source>
        <dbReference type="EMBL" id="CAA0132341.1"/>
    </source>
</evidence>
<proteinExistence type="predicted"/>
<protein>
    <submittedName>
        <fullName evidence="5">Nucleoid-associated protein Lsr2</fullName>
    </submittedName>
</protein>
<feature type="domain" description="Lsr2 DNA-binding" evidence="4">
    <location>
        <begin position="79"/>
        <end position="114"/>
    </location>
</feature>
<dbReference type="InterPro" id="IPR024412">
    <property type="entry name" value="Lsr2_dim_dom"/>
</dbReference>
<dbReference type="InterPro" id="IPR036625">
    <property type="entry name" value="E3-bd_dom_sf"/>
</dbReference>
<keyword evidence="1" id="KW-0238">DNA-binding</keyword>